<name>A0A183HVL9_9BILA</name>
<proteinExistence type="predicted"/>
<sequence>MNGKASKRWIALFTCLVITAVHLKVMKNMPAKAFTQIFKRF</sequence>
<accession>A0A183HVL9</accession>
<keyword evidence="2" id="KW-1185">Reference proteome</keyword>
<gene>
    <name evidence="1" type="ORF">OFLC_LOCUS11530</name>
</gene>
<organism evidence="3">
    <name type="scientific">Onchocerca flexuosa</name>
    <dbReference type="NCBI Taxonomy" id="387005"/>
    <lineage>
        <taxon>Eukaryota</taxon>
        <taxon>Metazoa</taxon>
        <taxon>Ecdysozoa</taxon>
        <taxon>Nematoda</taxon>
        <taxon>Chromadorea</taxon>
        <taxon>Rhabditida</taxon>
        <taxon>Spirurina</taxon>
        <taxon>Spiruromorpha</taxon>
        <taxon>Filarioidea</taxon>
        <taxon>Onchocercidae</taxon>
        <taxon>Onchocerca</taxon>
    </lineage>
</organism>
<evidence type="ECO:0000313" key="2">
    <source>
        <dbReference type="Proteomes" id="UP000267606"/>
    </source>
</evidence>
<dbReference type="Proteomes" id="UP000267606">
    <property type="component" value="Unassembled WGS sequence"/>
</dbReference>
<dbReference type="WBParaSite" id="OFLC_0001153101-mRNA-1">
    <property type="protein sequence ID" value="OFLC_0001153101-mRNA-1"/>
    <property type="gene ID" value="OFLC_0001153101"/>
</dbReference>
<evidence type="ECO:0000313" key="3">
    <source>
        <dbReference type="WBParaSite" id="OFLC_0001153101-mRNA-1"/>
    </source>
</evidence>
<dbReference type="AlphaFoldDB" id="A0A183HVL9"/>
<evidence type="ECO:0000313" key="1">
    <source>
        <dbReference type="EMBL" id="VDO77145.1"/>
    </source>
</evidence>
<protein>
    <submittedName>
        <fullName evidence="3">Cyclic lactone autoinducer peptide</fullName>
    </submittedName>
</protein>
<reference evidence="1 2" key="2">
    <citation type="submission" date="2018-11" db="EMBL/GenBank/DDBJ databases">
        <authorList>
            <consortium name="Pathogen Informatics"/>
        </authorList>
    </citation>
    <scope>NUCLEOTIDE SEQUENCE [LARGE SCALE GENOMIC DNA]</scope>
</reference>
<dbReference type="EMBL" id="UZAJ01016737">
    <property type="protein sequence ID" value="VDO77145.1"/>
    <property type="molecule type" value="Genomic_DNA"/>
</dbReference>
<reference evidence="3" key="1">
    <citation type="submission" date="2016-06" db="UniProtKB">
        <authorList>
            <consortium name="WormBaseParasite"/>
        </authorList>
    </citation>
    <scope>IDENTIFICATION</scope>
</reference>